<keyword evidence="4 12" id="KW-0227">DNA damage</keyword>
<dbReference type="InterPro" id="IPR006197">
    <property type="entry name" value="Peptidase_S24_LexA"/>
</dbReference>
<dbReference type="Proteomes" id="UP000027059">
    <property type="component" value="Chromosome"/>
</dbReference>
<evidence type="ECO:0000256" key="8">
    <source>
        <dbReference type="ARBA" id="ARBA00023125"/>
    </source>
</evidence>
<dbReference type="InterPro" id="IPR039418">
    <property type="entry name" value="LexA-like"/>
</dbReference>
<dbReference type="GO" id="GO:0006260">
    <property type="term" value="P:DNA replication"/>
    <property type="evidence" value="ECO:0007669"/>
    <property type="project" value="UniProtKB-UniRule"/>
</dbReference>
<dbReference type="GO" id="GO:0006281">
    <property type="term" value="P:DNA repair"/>
    <property type="evidence" value="ECO:0007669"/>
    <property type="project" value="UniProtKB-UniRule"/>
</dbReference>
<dbReference type="GO" id="GO:0009432">
    <property type="term" value="P:SOS response"/>
    <property type="evidence" value="ECO:0007669"/>
    <property type="project" value="UniProtKB-UniRule"/>
</dbReference>
<keyword evidence="10 12" id="KW-0234">DNA repair</keyword>
<dbReference type="InterPro" id="IPR006200">
    <property type="entry name" value="LexA"/>
</dbReference>
<keyword evidence="17" id="KW-1185">Reference proteome</keyword>
<evidence type="ECO:0000256" key="7">
    <source>
        <dbReference type="ARBA" id="ARBA00023015"/>
    </source>
</evidence>
<dbReference type="PANTHER" id="PTHR33516:SF2">
    <property type="entry name" value="LEXA REPRESSOR-RELATED"/>
    <property type="match status" value="1"/>
</dbReference>
<dbReference type="HOGENOM" id="CLU_066192_45_1_0"/>
<feature type="DNA-binding region" description="H-T-H motif" evidence="12">
    <location>
        <begin position="32"/>
        <end position="52"/>
    </location>
</feature>
<keyword evidence="3 12" id="KW-0235">DNA replication</keyword>
<evidence type="ECO:0000256" key="9">
    <source>
        <dbReference type="ARBA" id="ARBA00023163"/>
    </source>
</evidence>
<dbReference type="NCBIfam" id="TIGR00498">
    <property type="entry name" value="lexA"/>
    <property type="match status" value="1"/>
</dbReference>
<keyword evidence="8 12" id="KW-0238">DNA-binding</keyword>
<dbReference type="GO" id="GO:0003677">
    <property type="term" value="F:DNA binding"/>
    <property type="evidence" value="ECO:0007669"/>
    <property type="project" value="UniProtKB-UniRule"/>
</dbReference>
<feature type="site" description="Cleavage; by autolysis" evidence="12">
    <location>
        <begin position="89"/>
        <end position="90"/>
    </location>
</feature>
<evidence type="ECO:0000256" key="6">
    <source>
        <dbReference type="ARBA" id="ARBA00022813"/>
    </source>
</evidence>
<keyword evidence="9 12" id="KW-0804">Transcription</keyword>
<dbReference type="CDD" id="cd06529">
    <property type="entry name" value="S24_LexA-like"/>
    <property type="match status" value="1"/>
</dbReference>
<dbReference type="InterPro" id="IPR050077">
    <property type="entry name" value="LexA_repressor"/>
</dbReference>
<dbReference type="GO" id="GO:0045892">
    <property type="term" value="P:negative regulation of DNA-templated transcription"/>
    <property type="evidence" value="ECO:0007669"/>
    <property type="project" value="UniProtKB-UniRule"/>
</dbReference>
<dbReference type="OrthoDB" id="9802364at2"/>
<evidence type="ECO:0000256" key="11">
    <source>
        <dbReference type="ARBA" id="ARBA00023236"/>
    </source>
</evidence>
<keyword evidence="2 12" id="KW-0678">Repressor</keyword>
<dbReference type="InterPro" id="IPR006199">
    <property type="entry name" value="LexA_DNA-bd_dom"/>
</dbReference>
<feature type="active site" description="For autocatalytic cleavage activity" evidence="12">
    <location>
        <position position="161"/>
    </location>
</feature>
<evidence type="ECO:0000256" key="5">
    <source>
        <dbReference type="ARBA" id="ARBA00022801"/>
    </source>
</evidence>
<proteinExistence type="inferred from homology"/>
<feature type="domain" description="Peptidase S24/S26A/S26B/S26C" evidence="14">
    <location>
        <begin position="82"/>
        <end position="197"/>
    </location>
</feature>
<dbReference type="PANTHER" id="PTHR33516">
    <property type="entry name" value="LEXA REPRESSOR"/>
    <property type="match status" value="1"/>
</dbReference>
<evidence type="ECO:0000256" key="10">
    <source>
        <dbReference type="ARBA" id="ARBA00023204"/>
    </source>
</evidence>
<evidence type="ECO:0000256" key="1">
    <source>
        <dbReference type="ARBA" id="ARBA00007484"/>
    </source>
</evidence>
<protein>
    <recommendedName>
        <fullName evidence="12">LexA repressor</fullName>
        <ecNumber evidence="12">3.4.21.88</ecNumber>
    </recommendedName>
</protein>
<dbReference type="Pfam" id="PF00717">
    <property type="entry name" value="Peptidase_S24"/>
    <property type="match status" value="1"/>
</dbReference>
<dbReference type="EC" id="3.4.21.88" evidence="12"/>
<dbReference type="RefSeq" id="WP_014960734.1">
    <property type="nucleotide sequence ID" value="NZ_CP007243.1"/>
</dbReference>
<evidence type="ECO:0000256" key="13">
    <source>
        <dbReference type="RuleBase" id="RU003991"/>
    </source>
</evidence>
<feature type="domain" description="LexA repressor DNA-binding" evidence="15">
    <location>
        <begin position="6"/>
        <end position="66"/>
    </location>
</feature>
<comment type="catalytic activity">
    <reaction evidence="12">
        <text>Hydrolysis of Ala-|-Gly bond in repressor LexA.</text>
        <dbReference type="EC" id="3.4.21.88"/>
    </reaction>
</comment>
<evidence type="ECO:0000256" key="2">
    <source>
        <dbReference type="ARBA" id="ARBA00022491"/>
    </source>
</evidence>
<dbReference type="SUPFAM" id="SSF51306">
    <property type="entry name" value="LexA/Signal peptidase"/>
    <property type="match status" value="1"/>
</dbReference>
<dbReference type="PRINTS" id="PR00726">
    <property type="entry name" value="LEXASERPTASE"/>
</dbReference>
<evidence type="ECO:0000259" key="15">
    <source>
        <dbReference type="Pfam" id="PF01726"/>
    </source>
</evidence>
<evidence type="ECO:0000256" key="4">
    <source>
        <dbReference type="ARBA" id="ARBA00022763"/>
    </source>
</evidence>
<evidence type="ECO:0000313" key="17">
    <source>
        <dbReference type="Proteomes" id="UP000027059"/>
    </source>
</evidence>
<evidence type="ECO:0000313" key="16">
    <source>
        <dbReference type="EMBL" id="AIA30288.1"/>
    </source>
</evidence>
<dbReference type="HAMAP" id="MF_00015">
    <property type="entry name" value="LexA"/>
    <property type="match status" value="1"/>
</dbReference>
<dbReference type="Gene3D" id="1.10.10.10">
    <property type="entry name" value="Winged helix-like DNA-binding domain superfamily/Winged helix DNA-binding domain"/>
    <property type="match status" value="1"/>
</dbReference>
<dbReference type="GO" id="GO:0006508">
    <property type="term" value="P:proteolysis"/>
    <property type="evidence" value="ECO:0007669"/>
    <property type="project" value="InterPro"/>
</dbReference>
<keyword evidence="6 12" id="KW-0068">Autocatalytic cleavage</keyword>
<dbReference type="InterPro" id="IPR036388">
    <property type="entry name" value="WH-like_DNA-bd_sf"/>
</dbReference>
<dbReference type="SUPFAM" id="SSF46785">
    <property type="entry name" value="Winged helix' DNA-binding domain"/>
    <property type="match status" value="1"/>
</dbReference>
<evidence type="ECO:0000256" key="12">
    <source>
        <dbReference type="HAMAP-Rule" id="MF_00015"/>
    </source>
</evidence>
<evidence type="ECO:0000256" key="3">
    <source>
        <dbReference type="ARBA" id="ARBA00022705"/>
    </source>
</evidence>
<keyword evidence="11 12" id="KW-0742">SOS response</keyword>
<dbReference type="KEGG" id="lfp:Y981_04400"/>
<dbReference type="InterPro" id="IPR015927">
    <property type="entry name" value="Peptidase_S24_S26A/B/C"/>
</dbReference>
<dbReference type="Gene3D" id="2.10.109.10">
    <property type="entry name" value="Umud Fragment, subunit A"/>
    <property type="match status" value="1"/>
</dbReference>
<accession>A0A059XU05</accession>
<comment type="function">
    <text evidence="12">Represses a number of genes involved in the response to DNA damage (SOS response), including recA and lexA. In the presence of single-stranded DNA, RecA interacts with LexA causing an autocatalytic cleavage which disrupts the DNA-binding part of LexA, leading to derepression of the SOS regulon and eventually DNA repair.</text>
</comment>
<keyword evidence="5 12" id="KW-0378">Hydrolase</keyword>
<evidence type="ECO:0000259" key="14">
    <source>
        <dbReference type="Pfam" id="PF00717"/>
    </source>
</evidence>
<keyword evidence="7 12" id="KW-0805">Transcription regulation</keyword>
<dbReference type="GO" id="GO:0004252">
    <property type="term" value="F:serine-type endopeptidase activity"/>
    <property type="evidence" value="ECO:0007669"/>
    <property type="project" value="UniProtKB-UniRule"/>
</dbReference>
<dbReference type="AlphaFoldDB" id="A0A059XU05"/>
<reference evidence="17" key="1">
    <citation type="submission" date="2014-02" db="EMBL/GenBank/DDBJ databases">
        <title>Complete genome sequence and comparative genomic analysis of the nitrogen-fixing bacterium Leptospirillum ferriphilum YSK.</title>
        <authorList>
            <person name="Guo X."/>
            <person name="Yin H."/>
            <person name="Liang Y."/>
            <person name="Hu Q."/>
            <person name="Ma L."/>
            <person name="Xiao Y."/>
            <person name="Zhang X."/>
            <person name="Qiu G."/>
            <person name="Liu X."/>
        </authorList>
    </citation>
    <scope>NUCLEOTIDE SEQUENCE [LARGE SCALE GENOMIC DNA]</scope>
    <source>
        <strain evidence="17">YSK</strain>
    </source>
</reference>
<reference evidence="16 17" key="2">
    <citation type="journal article" date="2015" name="Biomed. Res. Int.">
        <title>Effects of Arsenite Resistance on the Growth and Functional Gene Expression of Leptospirillum ferriphilum and Acidithiobacillus thiooxidans in Pure Culture and Coculture.</title>
        <authorList>
            <person name="Jiang H."/>
            <person name="Liang Y."/>
            <person name="Yin H."/>
            <person name="Xiao Y."/>
            <person name="Guo X."/>
            <person name="Xu Y."/>
            <person name="Hu Q."/>
            <person name="Liu H."/>
            <person name="Liu X."/>
        </authorList>
    </citation>
    <scope>NUCLEOTIDE SEQUENCE [LARGE SCALE GENOMIC DNA]</scope>
    <source>
        <strain evidence="16 17">YSK</strain>
    </source>
</reference>
<gene>
    <name evidence="12" type="primary">lexA</name>
    <name evidence="16" type="ORF">Y981_04400</name>
</gene>
<dbReference type="InterPro" id="IPR036390">
    <property type="entry name" value="WH_DNA-bd_sf"/>
</dbReference>
<dbReference type="Pfam" id="PF01726">
    <property type="entry name" value="LexA_DNA_bind"/>
    <property type="match status" value="1"/>
</dbReference>
<dbReference type="EMBL" id="CP007243">
    <property type="protein sequence ID" value="AIA30288.1"/>
    <property type="molecule type" value="Genomic_DNA"/>
</dbReference>
<sequence>MTRQEKNLSPRQQEALHFIRNYTAQTGYPPTLREIAAHMEIRGLHAVRKHLEALMAKGYLTREKGARTLFAGSLPPDAVPVPVLGRVAAGGLRESPEDHTKTWFVDPDWLPEGPSFFLRIRGDSMKDAAILDGDYVLVSSRPDAEPGEIVVAMIDGESTVKRLSRKGDRLVLSPENSAYPDIPIPADADFRITGVVVGVIRLPGR</sequence>
<dbReference type="InterPro" id="IPR036286">
    <property type="entry name" value="LexA/Signal_pep-like_sf"/>
</dbReference>
<dbReference type="MEROPS" id="S24.001"/>
<name>A0A059XU05_9BACT</name>
<comment type="similarity">
    <text evidence="1 12 13">Belongs to the peptidase S24 family.</text>
</comment>
<organism evidence="16 17">
    <name type="scientific">Leptospirillum ferriphilum YSK</name>
    <dbReference type="NCBI Taxonomy" id="1441628"/>
    <lineage>
        <taxon>Bacteria</taxon>
        <taxon>Pseudomonadati</taxon>
        <taxon>Nitrospirota</taxon>
        <taxon>Nitrospiria</taxon>
        <taxon>Nitrospirales</taxon>
        <taxon>Nitrospiraceae</taxon>
        <taxon>Leptospirillum</taxon>
    </lineage>
</organism>
<comment type="subunit">
    <text evidence="12">Homodimer.</text>
</comment>
<feature type="active site" description="For autocatalytic cleavage activity" evidence="12">
    <location>
        <position position="124"/>
    </location>
</feature>